<reference evidence="1 2" key="1">
    <citation type="submission" date="2019-03" db="EMBL/GenBank/DDBJ databases">
        <authorList>
            <consortium name="GenomeTrakr: Next Generation Sequencing Network for Food Pathogen Tracability"/>
        </authorList>
    </citation>
    <scope>NUCLEOTIDE SEQUENCE [LARGE SCALE GENOMIC DNA]</scope>
    <source>
        <strain evidence="1 2">LS1392</strain>
    </source>
</reference>
<evidence type="ECO:0000313" key="1">
    <source>
        <dbReference type="EMBL" id="EAE6013398.1"/>
    </source>
</evidence>
<comment type="caution">
    <text evidence="1">The sequence shown here is derived from an EMBL/GenBank/DDBJ whole genome shotgun (WGS) entry which is preliminary data.</text>
</comment>
<dbReference type="Proteomes" id="UP000330099">
    <property type="component" value="Unassembled WGS sequence"/>
</dbReference>
<protein>
    <submittedName>
        <fullName evidence="1">Uncharacterized protein</fullName>
    </submittedName>
</protein>
<gene>
    <name evidence="1" type="ORF">E3077_07745</name>
</gene>
<dbReference type="EMBL" id="AAASZE010000003">
    <property type="protein sequence ID" value="EAE6013398.1"/>
    <property type="molecule type" value="Genomic_DNA"/>
</dbReference>
<dbReference type="AlphaFoldDB" id="A0A4B9HUV8"/>
<evidence type="ECO:0000313" key="2">
    <source>
        <dbReference type="Proteomes" id="UP000330099"/>
    </source>
</evidence>
<proteinExistence type="predicted"/>
<sequence length="160" mass="18151">MKKILGGILIIFVIGLFAWRVYDVKANSFSYENKAHTEQEKFQLGSSTISAGKAFVVSDADLNKYVTKDYFKQENKTLLLVQLESTEKDIRISDFQLGYKEFVTLSDTSAASYEFEDGVYKMVLGFNIPKELLATNKTFTLVTPSKYWKNGARDVVEISL</sequence>
<organism evidence="1 2">
    <name type="scientific">Listeria monocytogenes serotype 1/2b</name>
    <dbReference type="NCBI Taxonomy" id="2291966"/>
    <lineage>
        <taxon>Bacteria</taxon>
        <taxon>Bacillati</taxon>
        <taxon>Bacillota</taxon>
        <taxon>Bacilli</taxon>
        <taxon>Bacillales</taxon>
        <taxon>Listeriaceae</taxon>
        <taxon>Listeria</taxon>
    </lineage>
</organism>
<name>A0A4B9HUV8_LISMN</name>
<accession>A0A4B9HUV8</accession>